<comment type="caution">
    <text evidence="1">The sequence shown here is derived from an EMBL/GenBank/DDBJ whole genome shotgun (WGS) entry which is preliminary data.</text>
</comment>
<accession>A0A645J3I3</accession>
<dbReference type="AlphaFoldDB" id="A0A645J3I3"/>
<reference evidence="1" key="1">
    <citation type="submission" date="2019-08" db="EMBL/GenBank/DDBJ databases">
        <authorList>
            <person name="Kucharzyk K."/>
            <person name="Murdoch R.W."/>
            <person name="Higgins S."/>
            <person name="Loffler F."/>
        </authorList>
    </citation>
    <scope>NUCLEOTIDE SEQUENCE</scope>
</reference>
<protein>
    <submittedName>
        <fullName evidence="1">Uncharacterized protein</fullName>
    </submittedName>
</protein>
<evidence type="ECO:0000313" key="1">
    <source>
        <dbReference type="EMBL" id="MPN57680.1"/>
    </source>
</evidence>
<name>A0A645J3I3_9ZZZZ</name>
<gene>
    <name evidence="1" type="ORF">SDC9_205374</name>
</gene>
<dbReference type="EMBL" id="VSSQ01129516">
    <property type="protein sequence ID" value="MPN57680.1"/>
    <property type="molecule type" value="Genomic_DNA"/>
</dbReference>
<sequence length="100" mass="10519">MLLRLVRCQHACAAEDDDGVLHTLRGHGQIGLEQFQLETDAASLSAQHELGVGKGEAVGVGLQRIASDCEIVDLGPGVGQASVVQIGICFHGVLMGFLKR</sequence>
<organism evidence="1">
    <name type="scientific">bioreactor metagenome</name>
    <dbReference type="NCBI Taxonomy" id="1076179"/>
    <lineage>
        <taxon>unclassified sequences</taxon>
        <taxon>metagenomes</taxon>
        <taxon>ecological metagenomes</taxon>
    </lineage>
</organism>
<proteinExistence type="predicted"/>